<accession>A0A8R1E6C2</accession>
<evidence type="ECO:0000259" key="1">
    <source>
        <dbReference type="Pfam" id="PF17906"/>
    </source>
</evidence>
<protein>
    <submittedName>
        <fullName evidence="2">HTH_48 domain-containing protein</fullName>
    </submittedName>
</protein>
<dbReference type="Proteomes" id="UP000005237">
    <property type="component" value="Unassembled WGS sequence"/>
</dbReference>
<organism evidence="2 3">
    <name type="scientific">Caenorhabditis japonica</name>
    <dbReference type="NCBI Taxonomy" id="281687"/>
    <lineage>
        <taxon>Eukaryota</taxon>
        <taxon>Metazoa</taxon>
        <taxon>Ecdysozoa</taxon>
        <taxon>Nematoda</taxon>
        <taxon>Chromadorea</taxon>
        <taxon>Rhabditida</taxon>
        <taxon>Rhabditina</taxon>
        <taxon>Rhabditomorpha</taxon>
        <taxon>Rhabditoidea</taxon>
        <taxon>Rhabditidae</taxon>
        <taxon>Peloderinae</taxon>
        <taxon>Caenorhabditis</taxon>
    </lineage>
</organism>
<feature type="domain" description="Mos1 transposase HTH" evidence="1">
    <location>
        <begin position="9"/>
        <end position="30"/>
    </location>
</feature>
<dbReference type="Pfam" id="PF17906">
    <property type="entry name" value="HTH_48"/>
    <property type="match status" value="1"/>
</dbReference>
<evidence type="ECO:0000313" key="2">
    <source>
        <dbReference type="EnsemblMetazoa" id="CJA23770.1"/>
    </source>
</evidence>
<keyword evidence="3" id="KW-1185">Reference proteome</keyword>
<evidence type="ECO:0000313" key="3">
    <source>
        <dbReference type="Proteomes" id="UP000005237"/>
    </source>
</evidence>
<reference evidence="3" key="1">
    <citation type="submission" date="2010-08" db="EMBL/GenBank/DDBJ databases">
        <authorList>
            <consortium name="Caenorhabditis japonica Sequencing Consortium"/>
            <person name="Wilson R.K."/>
        </authorList>
    </citation>
    <scope>NUCLEOTIDE SEQUENCE [LARGE SCALE GENOMIC DNA]</scope>
    <source>
        <strain evidence="3">DF5081</strain>
    </source>
</reference>
<dbReference type="AlphaFoldDB" id="A0A8R1E6C2"/>
<dbReference type="InterPro" id="IPR041426">
    <property type="entry name" value="Mos1_HTH"/>
</dbReference>
<dbReference type="EnsemblMetazoa" id="CJA23770.1">
    <property type="protein sequence ID" value="CJA23770.1"/>
    <property type="gene ID" value="WBGene00179342"/>
</dbReference>
<name>A0A8R1E6C2_CAEJA</name>
<proteinExistence type="predicted"/>
<reference evidence="2" key="2">
    <citation type="submission" date="2022-06" db="UniProtKB">
        <authorList>
            <consortium name="EnsemblMetazoa"/>
        </authorList>
    </citation>
    <scope>IDENTIFICATION</scope>
    <source>
        <strain evidence="2">DF5081</strain>
    </source>
</reference>
<sequence length="183" mass="21697">MTESQKKDKHALRGCFLYEFLQGNSAAETHFGKVVNTLLPERSRQRLEKADQFFVKVLELRKVIIFQDQLERAKEVVNRGCNVWRVVWMQNRVPVQLLPLGLSRLCDMRARDLASTDYHLFYSLQDHLRGKMFNDRRYLETYLDDFFHVQPAEFYARNIEQLAVFGGPYYIDLLVFNKIISKN</sequence>